<keyword evidence="2 7" id="KW-0812">Transmembrane</keyword>
<dbReference type="AlphaFoldDB" id="A0A3N1UES6"/>
<dbReference type="Gene3D" id="3.30.1490.480">
    <property type="entry name" value="Endolytic murein transglycosylase"/>
    <property type="match status" value="1"/>
</dbReference>
<gene>
    <name evidence="7" type="primary">mltG</name>
    <name evidence="8" type="ORF">EDC27_2991</name>
</gene>
<dbReference type="PANTHER" id="PTHR30518">
    <property type="entry name" value="ENDOLYTIC MUREIN TRANSGLYCOSYLASE"/>
    <property type="match status" value="1"/>
</dbReference>
<keyword evidence="3 7" id="KW-1133">Transmembrane helix</keyword>
<protein>
    <recommendedName>
        <fullName evidence="7">Endolytic murein transglycosylase</fullName>
        <ecNumber evidence="7">4.2.2.29</ecNumber>
    </recommendedName>
    <alternativeName>
        <fullName evidence="7">Peptidoglycan lytic transglycosylase</fullName>
    </alternativeName>
    <alternativeName>
        <fullName evidence="7">Peptidoglycan polymerization terminase</fullName>
    </alternativeName>
</protein>
<organism evidence="8 9">
    <name type="scientific">Desulfosoma caldarium</name>
    <dbReference type="NCBI Taxonomy" id="610254"/>
    <lineage>
        <taxon>Bacteria</taxon>
        <taxon>Pseudomonadati</taxon>
        <taxon>Thermodesulfobacteriota</taxon>
        <taxon>Syntrophobacteria</taxon>
        <taxon>Syntrophobacterales</taxon>
        <taxon>Syntrophobacteraceae</taxon>
        <taxon>Desulfosoma</taxon>
    </lineage>
</organism>
<evidence type="ECO:0000256" key="6">
    <source>
        <dbReference type="ARBA" id="ARBA00023316"/>
    </source>
</evidence>
<dbReference type="OrthoDB" id="9814591at2"/>
<keyword evidence="4 7" id="KW-0472">Membrane</keyword>
<dbReference type="InterPro" id="IPR003770">
    <property type="entry name" value="MLTG-like"/>
</dbReference>
<dbReference type="Proteomes" id="UP000276223">
    <property type="component" value="Unassembled WGS sequence"/>
</dbReference>
<comment type="function">
    <text evidence="7">Functions as a peptidoglycan terminase that cleaves nascent peptidoglycan strands endolytically to terminate their elongation.</text>
</comment>
<evidence type="ECO:0000313" key="8">
    <source>
        <dbReference type="EMBL" id="ROQ89875.1"/>
    </source>
</evidence>
<comment type="similarity">
    <text evidence="7">Belongs to the transglycosylase MltG family.</text>
</comment>
<sequence>MVRSGGQRIWIGTVSLWLLLASIALGVGFGLRLFFFGLTPWPSLKASAKVLIRPGTSARAVAAQLAKEGIVSDPNLFYWYARARGVAGQLKAGEYQFPAAPTPNIVLDILFEGRVVVYRVTIPEGASLKDVARLVAATDLADADDVLQWAQDRHFMSSLDVPPEAPSLEGYIFPETYVFWRTDGPQDILRRMVLEFWRRFSPERQARARQMGFSVHETVTLASLVEKEAVKDEERPLIAGVFLNRLQRHMPLQSDPTAVYDLENFNGPILRRHLERESPYNTYLHKGLPPGPICNPGEKSLQAVLNAKKTPYLYFVSNNDGTHTFSRTYREHMKAVARVRAMKQEDQKSETAP</sequence>
<dbReference type="GO" id="GO:0005886">
    <property type="term" value="C:plasma membrane"/>
    <property type="evidence" value="ECO:0007669"/>
    <property type="project" value="UniProtKB-UniRule"/>
</dbReference>
<comment type="catalytic activity">
    <reaction evidence="7">
        <text>a peptidoglycan chain = a peptidoglycan chain with N-acetyl-1,6-anhydromuramyl-[peptide] at the reducing end + a peptidoglycan chain with N-acetylglucosamine at the non-reducing end.</text>
        <dbReference type="EC" id="4.2.2.29"/>
    </reaction>
</comment>
<evidence type="ECO:0000256" key="7">
    <source>
        <dbReference type="HAMAP-Rule" id="MF_02065"/>
    </source>
</evidence>
<keyword evidence="9" id="KW-1185">Reference proteome</keyword>
<evidence type="ECO:0000256" key="3">
    <source>
        <dbReference type="ARBA" id="ARBA00022989"/>
    </source>
</evidence>
<evidence type="ECO:0000256" key="5">
    <source>
        <dbReference type="ARBA" id="ARBA00023239"/>
    </source>
</evidence>
<name>A0A3N1UES6_9BACT</name>
<dbReference type="EMBL" id="RJVA01000016">
    <property type="protein sequence ID" value="ROQ89875.1"/>
    <property type="molecule type" value="Genomic_DNA"/>
</dbReference>
<dbReference type="RefSeq" id="WP_123291433.1">
    <property type="nucleotide sequence ID" value="NZ_RJVA01000016.1"/>
</dbReference>
<evidence type="ECO:0000256" key="4">
    <source>
        <dbReference type="ARBA" id="ARBA00023136"/>
    </source>
</evidence>
<keyword evidence="5 7" id="KW-0456">Lyase</keyword>
<dbReference type="Gene3D" id="3.30.160.60">
    <property type="entry name" value="Classic Zinc Finger"/>
    <property type="match status" value="1"/>
</dbReference>
<dbReference type="GO" id="GO:0071555">
    <property type="term" value="P:cell wall organization"/>
    <property type="evidence" value="ECO:0007669"/>
    <property type="project" value="UniProtKB-KW"/>
</dbReference>
<reference evidence="8 9" key="1">
    <citation type="submission" date="2018-11" db="EMBL/GenBank/DDBJ databases">
        <title>Genomic Encyclopedia of Type Strains, Phase IV (KMG-IV): sequencing the most valuable type-strain genomes for metagenomic binning, comparative biology and taxonomic classification.</title>
        <authorList>
            <person name="Goeker M."/>
        </authorList>
    </citation>
    <scope>NUCLEOTIDE SEQUENCE [LARGE SCALE GENOMIC DNA]</scope>
    <source>
        <strain evidence="8 9">DSM 22027</strain>
    </source>
</reference>
<keyword evidence="1 7" id="KW-1003">Cell membrane</keyword>
<evidence type="ECO:0000256" key="1">
    <source>
        <dbReference type="ARBA" id="ARBA00022475"/>
    </source>
</evidence>
<dbReference type="CDD" id="cd08010">
    <property type="entry name" value="MltG_like"/>
    <property type="match status" value="1"/>
</dbReference>
<dbReference type="GO" id="GO:0009252">
    <property type="term" value="P:peptidoglycan biosynthetic process"/>
    <property type="evidence" value="ECO:0007669"/>
    <property type="project" value="UniProtKB-UniRule"/>
</dbReference>
<dbReference type="GO" id="GO:0008932">
    <property type="term" value="F:lytic endotransglycosylase activity"/>
    <property type="evidence" value="ECO:0007669"/>
    <property type="project" value="UniProtKB-UniRule"/>
</dbReference>
<proteinExistence type="inferred from homology"/>
<keyword evidence="6 7" id="KW-0961">Cell wall biogenesis/degradation</keyword>
<dbReference type="Pfam" id="PF02618">
    <property type="entry name" value="YceG"/>
    <property type="match status" value="1"/>
</dbReference>
<comment type="caution">
    <text evidence="8">The sequence shown here is derived from an EMBL/GenBank/DDBJ whole genome shotgun (WGS) entry which is preliminary data.</text>
</comment>
<dbReference type="HAMAP" id="MF_02065">
    <property type="entry name" value="MltG"/>
    <property type="match status" value="1"/>
</dbReference>
<evidence type="ECO:0000313" key="9">
    <source>
        <dbReference type="Proteomes" id="UP000276223"/>
    </source>
</evidence>
<feature type="site" description="Important for catalytic activity" evidence="7">
    <location>
        <position position="228"/>
    </location>
</feature>
<dbReference type="NCBIfam" id="TIGR00247">
    <property type="entry name" value="endolytic transglycosylase MltG"/>
    <property type="match status" value="1"/>
</dbReference>
<evidence type="ECO:0000256" key="2">
    <source>
        <dbReference type="ARBA" id="ARBA00022692"/>
    </source>
</evidence>
<accession>A0A3N1UES6</accession>
<dbReference type="PANTHER" id="PTHR30518:SF2">
    <property type="entry name" value="ENDOLYTIC MUREIN TRANSGLYCOSYLASE"/>
    <property type="match status" value="1"/>
</dbReference>
<dbReference type="EC" id="4.2.2.29" evidence="7"/>